<dbReference type="RefSeq" id="WP_110095757.1">
    <property type="nucleotide sequence ID" value="NZ_NKUE01000024.1"/>
</dbReference>
<comment type="caution">
    <text evidence="2">The sequence shown here is derived from an EMBL/GenBank/DDBJ whole genome shotgun (WGS) entry which is preliminary data.</text>
</comment>
<gene>
    <name evidence="2" type="ORF">KMAL_21930</name>
</gene>
<feature type="region of interest" description="Disordered" evidence="1">
    <location>
        <begin position="55"/>
        <end position="99"/>
    </location>
</feature>
<evidence type="ECO:0000256" key="1">
    <source>
        <dbReference type="SAM" id="MobiDB-lite"/>
    </source>
</evidence>
<dbReference type="OrthoDB" id="9957364at2"/>
<proteinExistence type="predicted"/>
<feature type="compositionally biased region" description="Low complexity" evidence="1">
    <location>
        <begin position="80"/>
        <end position="92"/>
    </location>
</feature>
<evidence type="ECO:0000313" key="3">
    <source>
        <dbReference type="Proteomes" id="UP000237344"/>
    </source>
</evidence>
<evidence type="ECO:0000313" key="2">
    <source>
        <dbReference type="EMBL" id="POF62179.1"/>
    </source>
</evidence>
<name>A0A2S3VZY6_9PROT</name>
<reference evidence="2 3" key="1">
    <citation type="submission" date="2018-01" db="EMBL/GenBank/DDBJ databases">
        <title>Draft Genome Sequence of Komagataeibacter maltaceti LMG 1529, a Vinegar Producing Acetic Acid Bacterium Isolated from Malt Vinegar Brewery Acetifiers.</title>
        <authorList>
            <person name="Zhang Q."/>
            <person name="Hollensteiner J."/>
            <person name="Poehlein A."/>
            <person name="Daniel R."/>
        </authorList>
    </citation>
    <scope>NUCLEOTIDE SEQUENCE [LARGE SCALE GENOMIC DNA]</scope>
    <source>
        <strain evidence="2 3">LMG 1529</strain>
    </source>
</reference>
<dbReference type="Proteomes" id="UP000237344">
    <property type="component" value="Unassembled WGS sequence"/>
</dbReference>
<protein>
    <submittedName>
        <fullName evidence="2">Uncharacterized protein</fullName>
    </submittedName>
</protein>
<dbReference type="EMBL" id="POTC01000031">
    <property type="protein sequence ID" value="POF62179.1"/>
    <property type="molecule type" value="Genomic_DNA"/>
</dbReference>
<keyword evidence="3" id="KW-1185">Reference proteome</keyword>
<dbReference type="AlphaFoldDB" id="A0A2S3VZY6"/>
<accession>A0A2S3VZY6</accession>
<feature type="compositionally biased region" description="Basic and acidic residues" evidence="1">
    <location>
        <begin position="63"/>
        <end position="79"/>
    </location>
</feature>
<sequence length="200" mass="21635">MDYDFMDAGQKTRLWCLQAAIEAPYGKVSAYYDLTGSIIDRADRFHEYVLRGKPPVAEAPPAHVHDDEDKQGGRPRPDADAASAPDASAGDAQAESDCPAMPEDKRATIAKSVQAITPVLKMLHFVGGSVEATDTGTRVPRICVILPRNGMRHISAEEKSCFAQIEMALTILWVVGCRCHVETGVAGSLPTVHWTMPAGF</sequence>
<organism evidence="2 3">
    <name type="scientific">Novacetimonas maltaceti</name>
    <dbReference type="NCBI Taxonomy" id="1203393"/>
    <lineage>
        <taxon>Bacteria</taxon>
        <taxon>Pseudomonadati</taxon>
        <taxon>Pseudomonadota</taxon>
        <taxon>Alphaproteobacteria</taxon>
        <taxon>Acetobacterales</taxon>
        <taxon>Acetobacteraceae</taxon>
        <taxon>Novacetimonas</taxon>
    </lineage>
</organism>